<comment type="caution">
    <text evidence="1">The sequence shown here is derived from an EMBL/GenBank/DDBJ whole genome shotgun (WGS) entry which is preliminary data.</text>
</comment>
<name>A0A6G0YER8_APHCR</name>
<proteinExistence type="predicted"/>
<sequence>FFKSSQKVAAEACGVSYITLRRVCVEAKKSIQQDVEEGPSFKSPRKLYKRQKNCTEMDDFDADVVRRTVHSFYDKGEYPTALLILNELKKKMPIKKCNDGRKMLLERNDIVALRCKFLRNICTLRQMKDCRPVIYLDETWVPIGKGGRLINTHVGSSRYGFIEGSKLDFKCQAKNSTVYHSSMNADVFKVWFVDMLKLLPEPCIIVMDNAPYHSTYINNYPKCNARKADFSSLETLSELRERLKLLIS</sequence>
<organism evidence="1 2">
    <name type="scientific">Aphis craccivora</name>
    <name type="common">Cowpea aphid</name>
    <dbReference type="NCBI Taxonomy" id="307492"/>
    <lineage>
        <taxon>Eukaryota</taxon>
        <taxon>Metazoa</taxon>
        <taxon>Ecdysozoa</taxon>
        <taxon>Arthropoda</taxon>
        <taxon>Hexapoda</taxon>
        <taxon>Insecta</taxon>
        <taxon>Pterygota</taxon>
        <taxon>Neoptera</taxon>
        <taxon>Paraneoptera</taxon>
        <taxon>Hemiptera</taxon>
        <taxon>Sternorrhyncha</taxon>
        <taxon>Aphidomorpha</taxon>
        <taxon>Aphidoidea</taxon>
        <taxon>Aphididae</taxon>
        <taxon>Aphidini</taxon>
        <taxon>Aphis</taxon>
        <taxon>Aphis</taxon>
    </lineage>
</organism>
<reference evidence="1 2" key="1">
    <citation type="submission" date="2019-08" db="EMBL/GenBank/DDBJ databases">
        <title>Whole genome of Aphis craccivora.</title>
        <authorList>
            <person name="Voronova N.V."/>
            <person name="Shulinski R.S."/>
            <person name="Bandarenka Y.V."/>
            <person name="Zhorov D.G."/>
            <person name="Warner D."/>
        </authorList>
    </citation>
    <scope>NUCLEOTIDE SEQUENCE [LARGE SCALE GENOMIC DNA]</scope>
    <source>
        <strain evidence="1">180601</strain>
        <tissue evidence="1">Whole Body</tissue>
    </source>
</reference>
<feature type="non-terminal residue" evidence="1">
    <location>
        <position position="1"/>
    </location>
</feature>
<dbReference type="InterPro" id="IPR036397">
    <property type="entry name" value="RNaseH_sf"/>
</dbReference>
<protein>
    <submittedName>
        <fullName evidence="1">DDE 3 domain-containing protein</fullName>
    </submittedName>
</protein>
<dbReference type="Proteomes" id="UP000478052">
    <property type="component" value="Unassembled WGS sequence"/>
</dbReference>
<keyword evidence="2" id="KW-1185">Reference proteome</keyword>
<dbReference type="AlphaFoldDB" id="A0A6G0YER8"/>
<gene>
    <name evidence="1" type="ORF">FWK35_00015043</name>
</gene>
<dbReference type="PANTHER" id="PTHR33939:SF1">
    <property type="entry name" value="DUF4371 DOMAIN-CONTAINING PROTEIN"/>
    <property type="match status" value="1"/>
</dbReference>
<evidence type="ECO:0000313" key="1">
    <source>
        <dbReference type="EMBL" id="KAF0754595.1"/>
    </source>
</evidence>
<evidence type="ECO:0000313" key="2">
    <source>
        <dbReference type="Proteomes" id="UP000478052"/>
    </source>
</evidence>
<dbReference type="EMBL" id="VUJU01004369">
    <property type="protein sequence ID" value="KAF0754595.1"/>
    <property type="molecule type" value="Genomic_DNA"/>
</dbReference>
<accession>A0A6G0YER8</accession>
<dbReference type="GO" id="GO:0003676">
    <property type="term" value="F:nucleic acid binding"/>
    <property type="evidence" value="ECO:0007669"/>
    <property type="project" value="InterPro"/>
</dbReference>
<dbReference type="Gene3D" id="3.30.420.10">
    <property type="entry name" value="Ribonuclease H-like superfamily/Ribonuclease H"/>
    <property type="match status" value="1"/>
</dbReference>
<dbReference type="PANTHER" id="PTHR33939">
    <property type="entry name" value="PROTEIN CBG22215"/>
    <property type="match status" value="1"/>
</dbReference>
<dbReference type="OrthoDB" id="6624942at2759"/>